<feature type="chain" id="PRO_5011568634" description="CBM6 domain-containing protein" evidence="1">
    <location>
        <begin position="21"/>
        <end position="892"/>
    </location>
</feature>
<dbReference type="STRING" id="1391627.SAMN05216464_101571"/>
<proteinExistence type="predicted"/>
<name>A0A1G6U8M3_9SPHI</name>
<protein>
    <recommendedName>
        <fullName evidence="2">CBM6 domain-containing protein</fullName>
    </recommendedName>
</protein>
<sequence length="892" mass="98929">MRYKLSLIFSLLLAAGNVKAQSSKPIYTSKAYTVYPNRVVQGKYTASAISRTQLQSNYQSPANLYKSPVVDFKFSINGKDNEMPSGNDHHFSCLAQDNETPVIRFGESYVDKKAVPPGGYLKPSTIFRIRVDMQAMLNAFKTVGFYTCFNGDKIYKDDFKGVFVAGNTAPMIWDFNNIHNRPELELKDPDGDGIYETTLVLNKPQDANSTAAGWKLTKGVSNFPQYHSGYPLSDAVYNLSLEEMQNAVEPDSTFRTGKEWSGVWTRDISYSIILSMAILQPKVAIYSLMRKVKNGRIIQDTGTGGAYPVSSDRMIWAVAAWEVYKVTGDRDWLQKAYVIIKQSAADDTLNVYDSKTGLARGESSFLDWREETYPRWMQPADIYESECLGTSVVHYQANKVLAAMAGLLSDKNATASYTQQANIIKKGLNNLWLPTKGYYGQYLYGRNYKTVSPRSEALGEALAVLFDAADAGKQQSVIGNTPVNEFGIPCIYPQIPNILPYHNNAVWPFVEAYWAMASAKAGNEESVIRAISAIYRPVSLWLTNKENFVASDGDFAGTQINSSNMLWSLSGNIALVYKVLFGIHYNEGSLQFKPFVPKALAGTRSLDHFKYRDSWLNISMTGYGNQVKRITLDGTTITNGIIPAGLNGEHNINIILANNVVNGKSNLQPNYTAPETPVVTYAKGKLTWPKVEKAVGYRVIKNGGLIVKNSTLSYPVNAGEYAEYQVVSVDRKGINSFASEPMQVIPANSAQVIEAESLTNKSALDYKGFTGNGFVEVSKTKNLTLKISVKVNKGGIYAVDFRYANGNGPINTENKCAIRSLFVDKEFAGTVVLPQRGKGEWSNWGYSNVVKMKLSKGEHMISLQFRDANENMNSEINQAMIDHLRLIKLSAQ</sequence>
<dbReference type="PROSITE" id="PS51175">
    <property type="entry name" value="CBM6"/>
    <property type="match status" value="1"/>
</dbReference>
<accession>A0A1G6U8M3</accession>
<dbReference type="Gene3D" id="1.50.10.10">
    <property type="match status" value="1"/>
</dbReference>
<dbReference type="Gene3D" id="2.60.420.10">
    <property type="entry name" value="Maltose phosphorylase, domain 3"/>
    <property type="match status" value="1"/>
</dbReference>
<dbReference type="Proteomes" id="UP000199072">
    <property type="component" value="Unassembled WGS sequence"/>
</dbReference>
<evidence type="ECO:0000259" key="2">
    <source>
        <dbReference type="PROSITE" id="PS51175"/>
    </source>
</evidence>
<dbReference type="InterPro" id="IPR008928">
    <property type="entry name" value="6-hairpin_glycosidase_sf"/>
</dbReference>
<reference evidence="3 4" key="1">
    <citation type="submission" date="2016-10" db="EMBL/GenBank/DDBJ databases">
        <authorList>
            <person name="de Groot N.N."/>
        </authorList>
    </citation>
    <scope>NUCLEOTIDE SEQUENCE [LARGE SCALE GENOMIC DNA]</scope>
    <source>
        <strain evidence="3 4">47C3B</strain>
    </source>
</reference>
<dbReference type="InterPro" id="IPR005084">
    <property type="entry name" value="CBM6"/>
</dbReference>
<evidence type="ECO:0000313" key="4">
    <source>
        <dbReference type="Proteomes" id="UP000199072"/>
    </source>
</evidence>
<keyword evidence="4" id="KW-1185">Reference proteome</keyword>
<dbReference type="InterPro" id="IPR012341">
    <property type="entry name" value="6hp_glycosidase-like_sf"/>
</dbReference>
<dbReference type="Gene3D" id="2.60.120.260">
    <property type="entry name" value="Galactose-binding domain-like"/>
    <property type="match status" value="1"/>
</dbReference>
<keyword evidence="1" id="KW-0732">Signal</keyword>
<feature type="signal peptide" evidence="1">
    <location>
        <begin position="1"/>
        <end position="20"/>
    </location>
</feature>
<dbReference type="GO" id="GO:0005975">
    <property type="term" value="P:carbohydrate metabolic process"/>
    <property type="evidence" value="ECO:0007669"/>
    <property type="project" value="InterPro"/>
</dbReference>
<evidence type="ECO:0000313" key="3">
    <source>
        <dbReference type="EMBL" id="SDD37730.1"/>
    </source>
</evidence>
<dbReference type="InterPro" id="IPR035396">
    <property type="entry name" value="Bac_rhamnosid6H"/>
</dbReference>
<dbReference type="SUPFAM" id="SSF48208">
    <property type="entry name" value="Six-hairpin glycosidases"/>
    <property type="match status" value="1"/>
</dbReference>
<dbReference type="RefSeq" id="WP_091143909.1">
    <property type="nucleotide sequence ID" value="NZ_FNAI01000001.1"/>
</dbReference>
<dbReference type="InterPro" id="IPR008979">
    <property type="entry name" value="Galactose-bd-like_sf"/>
</dbReference>
<dbReference type="OrthoDB" id="49490at2"/>
<organism evidence="3 4">
    <name type="scientific">Mucilaginibacter pineti</name>
    <dbReference type="NCBI Taxonomy" id="1391627"/>
    <lineage>
        <taxon>Bacteria</taxon>
        <taxon>Pseudomonadati</taxon>
        <taxon>Bacteroidota</taxon>
        <taxon>Sphingobacteriia</taxon>
        <taxon>Sphingobacteriales</taxon>
        <taxon>Sphingobacteriaceae</taxon>
        <taxon>Mucilaginibacter</taxon>
    </lineage>
</organism>
<feature type="domain" description="CBM6" evidence="2">
    <location>
        <begin position="751"/>
        <end position="887"/>
    </location>
</feature>
<evidence type="ECO:0000256" key="1">
    <source>
        <dbReference type="SAM" id="SignalP"/>
    </source>
</evidence>
<dbReference type="EMBL" id="FNAI01000001">
    <property type="protein sequence ID" value="SDD37730.1"/>
    <property type="molecule type" value="Genomic_DNA"/>
</dbReference>
<dbReference type="Pfam" id="PF17389">
    <property type="entry name" value="Bac_rhamnosid6H"/>
    <property type="match status" value="1"/>
</dbReference>
<gene>
    <name evidence="3" type="ORF">SAMN05216464_101571</name>
</gene>
<dbReference type="AlphaFoldDB" id="A0A1G6U8M3"/>
<dbReference type="SUPFAM" id="SSF49785">
    <property type="entry name" value="Galactose-binding domain-like"/>
    <property type="match status" value="1"/>
</dbReference>
<dbReference type="GO" id="GO:0030246">
    <property type="term" value="F:carbohydrate binding"/>
    <property type="evidence" value="ECO:0007669"/>
    <property type="project" value="InterPro"/>
</dbReference>